<comment type="caution">
    <text evidence="2">The sequence shown here is derived from an EMBL/GenBank/DDBJ whole genome shotgun (WGS) entry which is preliminary data.</text>
</comment>
<feature type="compositionally biased region" description="Polar residues" evidence="1">
    <location>
        <begin position="1"/>
        <end position="10"/>
    </location>
</feature>
<evidence type="ECO:0000313" key="3">
    <source>
        <dbReference type="Proteomes" id="UP001497382"/>
    </source>
</evidence>
<reference evidence="2 3" key="1">
    <citation type="submission" date="2024-04" db="EMBL/GenBank/DDBJ databases">
        <authorList>
            <person name="Rising A."/>
            <person name="Reimegard J."/>
            <person name="Sonavane S."/>
            <person name="Akerstrom W."/>
            <person name="Nylinder S."/>
            <person name="Hedman E."/>
            <person name="Kallberg Y."/>
        </authorList>
    </citation>
    <scope>NUCLEOTIDE SEQUENCE [LARGE SCALE GENOMIC DNA]</scope>
</reference>
<feature type="compositionally biased region" description="Basic and acidic residues" evidence="1">
    <location>
        <begin position="11"/>
        <end position="36"/>
    </location>
</feature>
<sequence length="66" mass="7925">MRRNLQSLRVQNHDRDHVHHPQELHFSPPHDYDRKGMQASVQEVHHQFRGPLQRSGLYGGDRRQLH</sequence>
<dbReference type="EMBL" id="CAXIEN010000252">
    <property type="protein sequence ID" value="CAL1289623.1"/>
    <property type="molecule type" value="Genomic_DNA"/>
</dbReference>
<evidence type="ECO:0000256" key="1">
    <source>
        <dbReference type="SAM" id="MobiDB-lite"/>
    </source>
</evidence>
<organism evidence="2 3">
    <name type="scientific">Larinioides sclopetarius</name>
    <dbReference type="NCBI Taxonomy" id="280406"/>
    <lineage>
        <taxon>Eukaryota</taxon>
        <taxon>Metazoa</taxon>
        <taxon>Ecdysozoa</taxon>
        <taxon>Arthropoda</taxon>
        <taxon>Chelicerata</taxon>
        <taxon>Arachnida</taxon>
        <taxon>Araneae</taxon>
        <taxon>Araneomorphae</taxon>
        <taxon>Entelegynae</taxon>
        <taxon>Araneoidea</taxon>
        <taxon>Araneidae</taxon>
        <taxon>Larinioides</taxon>
    </lineage>
</organism>
<gene>
    <name evidence="2" type="ORF">LARSCL_LOCUS16034</name>
</gene>
<name>A0AAV2B371_9ARAC</name>
<evidence type="ECO:0000313" key="2">
    <source>
        <dbReference type="EMBL" id="CAL1289623.1"/>
    </source>
</evidence>
<dbReference type="Proteomes" id="UP001497382">
    <property type="component" value="Unassembled WGS sequence"/>
</dbReference>
<feature type="region of interest" description="Disordered" evidence="1">
    <location>
        <begin position="1"/>
        <end position="41"/>
    </location>
</feature>
<keyword evidence="3" id="KW-1185">Reference proteome</keyword>
<accession>A0AAV2B371</accession>
<dbReference type="AlphaFoldDB" id="A0AAV2B371"/>
<proteinExistence type="predicted"/>
<protein>
    <submittedName>
        <fullName evidence="2">Uncharacterized protein</fullName>
    </submittedName>
</protein>